<evidence type="ECO:0000313" key="2">
    <source>
        <dbReference type="Proteomes" id="UP000285326"/>
    </source>
</evidence>
<proteinExistence type="predicted"/>
<protein>
    <submittedName>
        <fullName evidence="1">Putative guanyl-specific ribonuclease f1</fullName>
    </submittedName>
</protein>
<dbReference type="EMBL" id="MCBS01016567">
    <property type="protein sequence ID" value="RKF82940.1"/>
    <property type="molecule type" value="Genomic_DNA"/>
</dbReference>
<name>A0A420J814_9PEZI</name>
<dbReference type="Proteomes" id="UP000285326">
    <property type="component" value="Unassembled WGS sequence"/>
</dbReference>
<accession>A0A420J814</accession>
<comment type="caution">
    <text evidence="1">The sequence shown here is derived from an EMBL/GenBank/DDBJ whole genome shotgun (WGS) entry which is preliminary data.</text>
</comment>
<dbReference type="AlphaFoldDB" id="A0A420J814"/>
<gene>
    <name evidence="1" type="ORF">GcM1_165004</name>
</gene>
<evidence type="ECO:0000313" key="1">
    <source>
        <dbReference type="EMBL" id="RKF82940.1"/>
    </source>
</evidence>
<reference evidence="1 2" key="1">
    <citation type="journal article" date="2018" name="BMC Genomics">
        <title>Comparative genome analyses reveal sequence features reflecting distinct modes of host-adaptation between dicot and monocot powdery mildew.</title>
        <authorList>
            <person name="Wu Y."/>
            <person name="Ma X."/>
            <person name="Pan Z."/>
            <person name="Kale S.D."/>
            <person name="Song Y."/>
            <person name="King H."/>
            <person name="Zhang Q."/>
            <person name="Presley C."/>
            <person name="Deng X."/>
            <person name="Wei C.I."/>
            <person name="Xiao S."/>
        </authorList>
    </citation>
    <scope>NUCLEOTIDE SEQUENCE [LARGE SCALE GENOMIC DNA]</scope>
    <source>
        <strain evidence="1">UMSG1</strain>
    </source>
</reference>
<organism evidence="1 2">
    <name type="scientific">Golovinomyces cichoracearum</name>
    <dbReference type="NCBI Taxonomy" id="62708"/>
    <lineage>
        <taxon>Eukaryota</taxon>
        <taxon>Fungi</taxon>
        <taxon>Dikarya</taxon>
        <taxon>Ascomycota</taxon>
        <taxon>Pezizomycotina</taxon>
        <taxon>Leotiomycetes</taxon>
        <taxon>Erysiphales</taxon>
        <taxon>Erysiphaceae</taxon>
        <taxon>Golovinomyces</taxon>
    </lineage>
</organism>
<sequence>MNAVITGFQCGLEEIKNELLLLKLVFTARWRNSRRDRYDLFPERIPGLEGPNLMWLLADKDDPNSGEEREARIPIYLITDKFGSFVQVSFMLLNGKHARCNVKTKPTDFFPTLWTNHPRTSQMGYICDVFFDDNYLSRCANDARKQRKKASSVYPKFEYLGPKIGNVLISRLQHPRSSDQQVRHSRYFLAMSKDFQVLRVLRYFKHKGYKNCLRQGIERDQEPEESDFICDEKKVANEDLRRVAETACQSISMNTVFPKIYRGPRFDLVGPYLISQQITELSS</sequence>